<accession>U4LGM4</accession>
<proteinExistence type="predicted"/>
<evidence type="ECO:0000313" key="2">
    <source>
        <dbReference type="Proteomes" id="UP000018144"/>
    </source>
</evidence>
<dbReference type="Proteomes" id="UP000018144">
    <property type="component" value="Unassembled WGS sequence"/>
</dbReference>
<evidence type="ECO:0000313" key="1">
    <source>
        <dbReference type="EMBL" id="CCX10889.1"/>
    </source>
</evidence>
<protein>
    <submittedName>
        <fullName evidence="1">Uncharacterized protein</fullName>
    </submittedName>
</protein>
<name>U4LGM4_PYROM</name>
<reference evidence="1 2" key="1">
    <citation type="journal article" date="2013" name="PLoS Genet.">
        <title>The genome and development-dependent transcriptomes of Pyronema confluens: a window into fungal evolution.</title>
        <authorList>
            <person name="Traeger S."/>
            <person name="Altegoer F."/>
            <person name="Freitag M."/>
            <person name="Gabaldon T."/>
            <person name="Kempken F."/>
            <person name="Kumar A."/>
            <person name="Marcet-Houben M."/>
            <person name="Poggeler S."/>
            <person name="Stajich J.E."/>
            <person name="Nowrousian M."/>
        </authorList>
    </citation>
    <scope>NUCLEOTIDE SEQUENCE [LARGE SCALE GENOMIC DNA]</scope>
    <source>
        <strain evidence="2">CBS 100304</strain>
        <tissue evidence="1">Vegetative mycelium</tissue>
    </source>
</reference>
<keyword evidence="2" id="KW-1185">Reference proteome</keyword>
<sequence length="138" mass="16348">MVPHSEPLKNSPDYIQSLVNTFVNATKDIKNAEKLLDEHIPRHILSDDKLHGLDSALDGDKKKREAHTRALLRHRECRNRLQVAEFARENSFEKMLEYFRQVSRGDAHLEIRDMERMRLEILPHCNDKWKECLDFVFP</sequence>
<organism evidence="1 2">
    <name type="scientific">Pyronema omphalodes (strain CBS 100304)</name>
    <name type="common">Pyronema confluens</name>
    <dbReference type="NCBI Taxonomy" id="1076935"/>
    <lineage>
        <taxon>Eukaryota</taxon>
        <taxon>Fungi</taxon>
        <taxon>Dikarya</taxon>
        <taxon>Ascomycota</taxon>
        <taxon>Pezizomycotina</taxon>
        <taxon>Pezizomycetes</taxon>
        <taxon>Pezizales</taxon>
        <taxon>Pyronemataceae</taxon>
        <taxon>Pyronema</taxon>
    </lineage>
</organism>
<dbReference type="EMBL" id="HF935572">
    <property type="protein sequence ID" value="CCX10889.1"/>
    <property type="molecule type" value="Genomic_DNA"/>
</dbReference>
<dbReference type="AlphaFoldDB" id="U4LGM4"/>
<gene>
    <name evidence="1" type="ORF">PCON_10483</name>
</gene>